<dbReference type="Proteomes" id="UP000068447">
    <property type="component" value="Chromosome"/>
</dbReference>
<evidence type="ECO:0000256" key="2">
    <source>
        <dbReference type="ARBA" id="ARBA00007353"/>
    </source>
</evidence>
<dbReference type="SUPFAM" id="SSF64438">
    <property type="entry name" value="CNF1/YfiH-like putative cysteine hydrolases"/>
    <property type="match status" value="1"/>
</dbReference>
<reference evidence="11 12" key="1">
    <citation type="submission" date="2015-12" db="EMBL/GenBank/DDBJ databases">
        <title>Complete genome of Lacimicrobium alkaliphilum KCTC 32984.</title>
        <authorList>
            <person name="Kim S.-G."/>
            <person name="Lee Y.-J."/>
        </authorList>
    </citation>
    <scope>NUCLEOTIDE SEQUENCE [LARGE SCALE GENOMIC DNA]</scope>
    <source>
        <strain evidence="11 12">YelD216</strain>
    </source>
</reference>
<dbReference type="EMBL" id="CP013650">
    <property type="protein sequence ID" value="ALS99152.1"/>
    <property type="molecule type" value="Genomic_DNA"/>
</dbReference>
<dbReference type="InterPro" id="IPR003730">
    <property type="entry name" value="Cu_polyphenol_OxRdtase"/>
</dbReference>
<organism evidence="11 12">
    <name type="scientific">Lacimicrobium alkaliphilum</name>
    <dbReference type="NCBI Taxonomy" id="1526571"/>
    <lineage>
        <taxon>Bacteria</taxon>
        <taxon>Pseudomonadati</taxon>
        <taxon>Pseudomonadota</taxon>
        <taxon>Gammaproteobacteria</taxon>
        <taxon>Alteromonadales</taxon>
        <taxon>Alteromonadaceae</taxon>
        <taxon>Lacimicrobium</taxon>
    </lineage>
</organism>
<comment type="catalytic activity">
    <reaction evidence="1">
        <text>inosine + phosphate = alpha-D-ribose 1-phosphate + hypoxanthine</text>
        <dbReference type="Rhea" id="RHEA:27646"/>
        <dbReference type="ChEBI" id="CHEBI:17368"/>
        <dbReference type="ChEBI" id="CHEBI:17596"/>
        <dbReference type="ChEBI" id="CHEBI:43474"/>
        <dbReference type="ChEBI" id="CHEBI:57720"/>
        <dbReference type="EC" id="2.4.2.1"/>
    </reaction>
    <physiologicalReaction direction="left-to-right" evidence="1">
        <dbReference type="Rhea" id="RHEA:27647"/>
    </physiologicalReaction>
</comment>
<dbReference type="CDD" id="cd16833">
    <property type="entry name" value="YfiH"/>
    <property type="match status" value="1"/>
</dbReference>
<comment type="catalytic activity">
    <reaction evidence="8">
        <text>adenosine + phosphate = alpha-D-ribose 1-phosphate + adenine</text>
        <dbReference type="Rhea" id="RHEA:27642"/>
        <dbReference type="ChEBI" id="CHEBI:16335"/>
        <dbReference type="ChEBI" id="CHEBI:16708"/>
        <dbReference type="ChEBI" id="CHEBI:43474"/>
        <dbReference type="ChEBI" id="CHEBI:57720"/>
        <dbReference type="EC" id="2.4.2.1"/>
    </reaction>
    <physiologicalReaction direction="left-to-right" evidence="8">
        <dbReference type="Rhea" id="RHEA:27643"/>
    </physiologicalReaction>
</comment>
<accession>A0A0U3B268</accession>
<keyword evidence="5" id="KW-0378">Hydrolase</keyword>
<dbReference type="GO" id="GO:0005507">
    <property type="term" value="F:copper ion binding"/>
    <property type="evidence" value="ECO:0007669"/>
    <property type="project" value="TreeGrafter"/>
</dbReference>
<gene>
    <name evidence="11" type="ORF">AT746_13385</name>
</gene>
<keyword evidence="4" id="KW-0479">Metal-binding</keyword>
<evidence type="ECO:0000256" key="8">
    <source>
        <dbReference type="ARBA" id="ARBA00048968"/>
    </source>
</evidence>
<evidence type="ECO:0000256" key="6">
    <source>
        <dbReference type="ARBA" id="ARBA00022833"/>
    </source>
</evidence>
<dbReference type="Pfam" id="PF02578">
    <property type="entry name" value="Cu-oxidase_4"/>
    <property type="match status" value="1"/>
</dbReference>
<dbReference type="KEGG" id="lal:AT746_13385"/>
<keyword evidence="3" id="KW-0808">Transferase</keyword>
<comment type="catalytic activity">
    <reaction evidence="9">
        <text>S-methyl-5'-thioadenosine + phosphate = 5-(methylsulfanyl)-alpha-D-ribose 1-phosphate + adenine</text>
        <dbReference type="Rhea" id="RHEA:11852"/>
        <dbReference type="ChEBI" id="CHEBI:16708"/>
        <dbReference type="ChEBI" id="CHEBI:17509"/>
        <dbReference type="ChEBI" id="CHEBI:43474"/>
        <dbReference type="ChEBI" id="CHEBI:58533"/>
        <dbReference type="EC" id="2.4.2.28"/>
    </reaction>
    <physiologicalReaction direction="left-to-right" evidence="9">
        <dbReference type="Rhea" id="RHEA:11853"/>
    </physiologicalReaction>
</comment>
<evidence type="ECO:0000256" key="4">
    <source>
        <dbReference type="ARBA" id="ARBA00022723"/>
    </source>
</evidence>
<evidence type="ECO:0000313" key="11">
    <source>
        <dbReference type="EMBL" id="ALS99152.1"/>
    </source>
</evidence>
<evidence type="ECO:0000256" key="1">
    <source>
        <dbReference type="ARBA" id="ARBA00000553"/>
    </source>
</evidence>
<proteinExistence type="inferred from homology"/>
<evidence type="ECO:0000313" key="12">
    <source>
        <dbReference type="Proteomes" id="UP000068447"/>
    </source>
</evidence>
<comment type="similarity">
    <text evidence="2 10">Belongs to the purine nucleoside phosphorylase YfiH/LACC1 family.</text>
</comment>
<evidence type="ECO:0000256" key="3">
    <source>
        <dbReference type="ARBA" id="ARBA00022679"/>
    </source>
</evidence>
<protein>
    <recommendedName>
        <fullName evidence="10">Purine nucleoside phosphorylase</fullName>
    </recommendedName>
</protein>
<dbReference type="InterPro" id="IPR038371">
    <property type="entry name" value="Cu_polyphenol_OxRdtase_sf"/>
</dbReference>
<dbReference type="PANTHER" id="PTHR30616:SF2">
    <property type="entry name" value="PURINE NUCLEOSIDE PHOSPHORYLASE LACC1"/>
    <property type="match status" value="1"/>
</dbReference>
<dbReference type="Gene3D" id="3.60.140.10">
    <property type="entry name" value="CNF1/YfiH-like putative cysteine hydrolases"/>
    <property type="match status" value="1"/>
</dbReference>
<dbReference type="RefSeq" id="WP_062481106.1">
    <property type="nucleotide sequence ID" value="NZ_CP013650.1"/>
</dbReference>
<keyword evidence="6" id="KW-0862">Zinc</keyword>
<sequence>MNRIDPLPLITPQWPAPANVKAYSTTRSGGVSQGPYTSFNLGLHVGDDAESVLQNRSLLPHAEQIVWLNQVHGARVIELDKNSGQDQQADASVTTHKQVACAVMTADCLPLLLCHKQAKAVAAVHCGWRGLAAGVIANTLDTLPDIPANYLAWLGPAIGPQAFEVGQEVLEHFPSQQGAFNRGKQAGKYLANIYALASGQLQQLGVKDIYSGNYCTFSQADHFFSYRRDGQTGRMASVICIAN</sequence>
<evidence type="ECO:0000256" key="9">
    <source>
        <dbReference type="ARBA" id="ARBA00049893"/>
    </source>
</evidence>
<evidence type="ECO:0000256" key="7">
    <source>
        <dbReference type="ARBA" id="ARBA00047989"/>
    </source>
</evidence>
<dbReference type="GO" id="GO:0016787">
    <property type="term" value="F:hydrolase activity"/>
    <property type="evidence" value="ECO:0007669"/>
    <property type="project" value="UniProtKB-KW"/>
</dbReference>
<dbReference type="PANTHER" id="PTHR30616">
    <property type="entry name" value="UNCHARACTERIZED PROTEIN YFIH"/>
    <property type="match status" value="1"/>
</dbReference>
<comment type="catalytic activity">
    <reaction evidence="7">
        <text>adenosine + H2O + H(+) = inosine + NH4(+)</text>
        <dbReference type="Rhea" id="RHEA:24408"/>
        <dbReference type="ChEBI" id="CHEBI:15377"/>
        <dbReference type="ChEBI" id="CHEBI:15378"/>
        <dbReference type="ChEBI" id="CHEBI:16335"/>
        <dbReference type="ChEBI" id="CHEBI:17596"/>
        <dbReference type="ChEBI" id="CHEBI:28938"/>
        <dbReference type="EC" id="3.5.4.4"/>
    </reaction>
    <physiologicalReaction direction="left-to-right" evidence="7">
        <dbReference type="Rhea" id="RHEA:24409"/>
    </physiologicalReaction>
</comment>
<dbReference type="NCBIfam" id="TIGR00726">
    <property type="entry name" value="peptidoglycan editing factor PgeF"/>
    <property type="match status" value="1"/>
</dbReference>
<evidence type="ECO:0000256" key="5">
    <source>
        <dbReference type="ARBA" id="ARBA00022801"/>
    </source>
</evidence>
<dbReference type="STRING" id="1526571.AT746_13385"/>
<evidence type="ECO:0000256" key="10">
    <source>
        <dbReference type="RuleBase" id="RU361274"/>
    </source>
</evidence>
<dbReference type="OrthoDB" id="4279at2"/>
<keyword evidence="12" id="KW-1185">Reference proteome</keyword>
<dbReference type="InterPro" id="IPR011324">
    <property type="entry name" value="Cytotoxic_necrot_fac-like_cat"/>
</dbReference>
<dbReference type="AlphaFoldDB" id="A0A0U3B268"/>
<name>A0A0U3B268_9ALTE</name>
<dbReference type="GO" id="GO:0017061">
    <property type="term" value="F:S-methyl-5-thioadenosine phosphorylase activity"/>
    <property type="evidence" value="ECO:0007669"/>
    <property type="project" value="UniProtKB-EC"/>
</dbReference>